<dbReference type="Proteomes" id="UP001220964">
    <property type="component" value="Unassembled WGS sequence"/>
</dbReference>
<comment type="caution">
    <text evidence="1">The sequence shown here is derived from an EMBL/GenBank/DDBJ whole genome shotgun (WGS) entry which is preliminary data.</text>
</comment>
<gene>
    <name evidence="1" type="ORF">P1J78_19490</name>
</gene>
<dbReference type="EMBL" id="JARGYC010000067">
    <property type="protein sequence ID" value="MDF0602932.1"/>
    <property type="molecule type" value="Genomic_DNA"/>
</dbReference>
<dbReference type="AlphaFoldDB" id="A0AAE3TA60"/>
<reference evidence="1" key="1">
    <citation type="submission" date="2023-03" db="EMBL/GenBank/DDBJ databases">
        <title>Multiphase analysis and comparison of six strains from genera Psychromarinibacter, Lutimaribacter, and Maritimibacter, including a novel species: Psychromarinibacter sediminicola sp. nov.</title>
        <authorList>
            <person name="Wang Y.-H."/>
            <person name="Ye M.-Q."/>
            <person name="Du Z.-J."/>
        </authorList>
    </citation>
    <scope>NUCLEOTIDE SEQUENCE</scope>
    <source>
        <strain evidence="1">C21-152</strain>
    </source>
</reference>
<dbReference type="InterPro" id="IPR046705">
    <property type="entry name" value="DUF6778"/>
</dbReference>
<accession>A0AAE3TA60</accession>
<sequence length="57" mass="5899">MLVPSHHVTAVFKALGGAEVVSAEARGDTRKTRVIEQVAGIIRSELAEAVDTGIAGL</sequence>
<organism evidence="1 2">
    <name type="scientific">Psychromarinibacter sediminicola</name>
    <dbReference type="NCBI Taxonomy" id="3033385"/>
    <lineage>
        <taxon>Bacteria</taxon>
        <taxon>Pseudomonadati</taxon>
        <taxon>Pseudomonadota</taxon>
        <taxon>Alphaproteobacteria</taxon>
        <taxon>Rhodobacterales</taxon>
        <taxon>Paracoccaceae</taxon>
        <taxon>Psychromarinibacter</taxon>
    </lineage>
</organism>
<dbReference type="Pfam" id="PF20569">
    <property type="entry name" value="DUF6778"/>
    <property type="match status" value="1"/>
</dbReference>
<name>A0AAE3TA60_9RHOB</name>
<evidence type="ECO:0000313" key="1">
    <source>
        <dbReference type="EMBL" id="MDF0602932.1"/>
    </source>
</evidence>
<keyword evidence="2" id="KW-1185">Reference proteome</keyword>
<protein>
    <submittedName>
        <fullName evidence="1">Uncharacterized protein</fullName>
    </submittedName>
</protein>
<evidence type="ECO:0000313" key="2">
    <source>
        <dbReference type="Proteomes" id="UP001220964"/>
    </source>
</evidence>
<proteinExistence type="predicted"/>